<feature type="binding site" evidence="21">
    <location>
        <position position="205"/>
    </location>
    <ligand>
        <name>Mg(2+)</name>
        <dbReference type="ChEBI" id="CHEBI:18420"/>
    </ligand>
</feature>
<feature type="active site" description="4-aspartylphosphate intermediate" evidence="19">
    <location>
        <position position="217"/>
    </location>
</feature>
<evidence type="ECO:0000256" key="15">
    <source>
        <dbReference type="ARBA" id="ARBA00022842"/>
    </source>
</evidence>
<feature type="active site" description="Proton acceptor" evidence="19">
    <location>
        <position position="200"/>
    </location>
</feature>
<keyword evidence="7" id="KW-0690">Ribosome biogenesis</keyword>
<name>A0A7S3ZDD4_9EUKA</name>
<organism evidence="24">
    <name type="scientific">Lotharella globosa</name>
    <dbReference type="NCBI Taxonomy" id="91324"/>
    <lineage>
        <taxon>Eukaryota</taxon>
        <taxon>Sar</taxon>
        <taxon>Rhizaria</taxon>
        <taxon>Cercozoa</taxon>
        <taxon>Chlorarachniophyceae</taxon>
        <taxon>Lotharella</taxon>
    </lineage>
</organism>
<dbReference type="Pfam" id="PF01163">
    <property type="entry name" value="RIO1"/>
    <property type="match status" value="1"/>
</dbReference>
<evidence type="ECO:0000256" key="3">
    <source>
        <dbReference type="ARBA" id="ARBA00009196"/>
    </source>
</evidence>
<evidence type="ECO:0000256" key="14">
    <source>
        <dbReference type="ARBA" id="ARBA00022840"/>
    </source>
</evidence>
<feature type="binding site" evidence="20">
    <location>
        <position position="84"/>
    </location>
    <ligand>
        <name>ATP</name>
        <dbReference type="ChEBI" id="CHEBI:30616"/>
    </ligand>
</feature>
<comment type="similarity">
    <text evidence="3">Belongs to the protein kinase superfamily. RIO-type Ser/Thr kinase family.</text>
</comment>
<keyword evidence="12" id="KW-0418">Kinase</keyword>
<dbReference type="SMART" id="SM00090">
    <property type="entry name" value="RIO"/>
    <property type="match status" value="1"/>
</dbReference>
<keyword evidence="15" id="KW-0460">Magnesium</keyword>
<dbReference type="PANTHER" id="PTHR45723">
    <property type="entry name" value="SERINE/THREONINE-PROTEIN KINASE RIO1"/>
    <property type="match status" value="1"/>
</dbReference>
<feature type="compositionally biased region" description="Basic and acidic residues" evidence="22">
    <location>
        <begin position="439"/>
        <end position="456"/>
    </location>
</feature>
<evidence type="ECO:0000256" key="18">
    <source>
        <dbReference type="ARBA" id="ARBA00068838"/>
    </source>
</evidence>
<dbReference type="FunFam" id="3.30.200.20:FF:000148">
    <property type="entry name" value="Serine/threonine-protein kinase RIO1"/>
    <property type="match status" value="1"/>
</dbReference>
<dbReference type="SUPFAM" id="SSF56112">
    <property type="entry name" value="Protein kinase-like (PK-like)"/>
    <property type="match status" value="1"/>
</dbReference>
<dbReference type="PROSITE" id="PS01245">
    <property type="entry name" value="RIO1"/>
    <property type="match status" value="1"/>
</dbReference>
<evidence type="ECO:0000256" key="16">
    <source>
        <dbReference type="ARBA" id="ARBA00047899"/>
    </source>
</evidence>
<evidence type="ECO:0000256" key="9">
    <source>
        <dbReference type="ARBA" id="ARBA00022679"/>
    </source>
</evidence>
<evidence type="ECO:0000256" key="6">
    <source>
        <dbReference type="ARBA" id="ARBA00022490"/>
    </source>
</evidence>
<keyword evidence="13" id="KW-0378">Hydrolase</keyword>
<dbReference type="CDD" id="cd05147">
    <property type="entry name" value="RIO1_euk"/>
    <property type="match status" value="1"/>
</dbReference>
<keyword evidence="11 20" id="KW-0547">Nucleotide-binding</keyword>
<dbReference type="InterPro" id="IPR018934">
    <property type="entry name" value="RIO_dom"/>
</dbReference>
<evidence type="ECO:0000256" key="1">
    <source>
        <dbReference type="ARBA" id="ARBA00001946"/>
    </source>
</evidence>
<dbReference type="PIRSF" id="PIRSF038147">
    <property type="entry name" value="Ser/Thr_PK_RIO1"/>
    <property type="match status" value="1"/>
</dbReference>
<dbReference type="GO" id="GO:0004674">
    <property type="term" value="F:protein serine/threonine kinase activity"/>
    <property type="evidence" value="ECO:0007669"/>
    <property type="project" value="UniProtKB-KW"/>
</dbReference>
<dbReference type="InterPro" id="IPR011009">
    <property type="entry name" value="Kinase-like_dom_sf"/>
</dbReference>
<dbReference type="Gene3D" id="1.10.510.10">
    <property type="entry name" value="Transferase(Phosphotransferase) domain 1"/>
    <property type="match status" value="1"/>
</dbReference>
<comment type="cofactor">
    <cofactor evidence="1 21">
        <name>Mg(2+)</name>
        <dbReference type="ChEBI" id="CHEBI:18420"/>
    </cofactor>
</comment>
<evidence type="ECO:0000256" key="8">
    <source>
        <dbReference type="ARBA" id="ARBA00022527"/>
    </source>
</evidence>
<keyword evidence="10" id="KW-0479">Metal-binding</keyword>
<evidence type="ECO:0000256" key="2">
    <source>
        <dbReference type="ARBA" id="ARBA00004496"/>
    </source>
</evidence>
<feature type="region of interest" description="Disordered" evidence="22">
    <location>
        <begin position="354"/>
        <end position="480"/>
    </location>
</feature>
<evidence type="ECO:0000256" key="20">
    <source>
        <dbReference type="PIRSR" id="PIRSR038147-2"/>
    </source>
</evidence>
<evidence type="ECO:0000256" key="22">
    <source>
        <dbReference type="SAM" id="MobiDB-lite"/>
    </source>
</evidence>
<evidence type="ECO:0000256" key="7">
    <source>
        <dbReference type="ARBA" id="ARBA00022517"/>
    </source>
</evidence>
<evidence type="ECO:0000256" key="10">
    <source>
        <dbReference type="ARBA" id="ARBA00022723"/>
    </source>
</evidence>
<dbReference type="EC" id="2.7.11.1" evidence="4"/>
<evidence type="ECO:0000256" key="5">
    <source>
        <dbReference type="ARBA" id="ARBA00016038"/>
    </source>
</evidence>
<dbReference type="GO" id="GO:0005524">
    <property type="term" value="F:ATP binding"/>
    <property type="evidence" value="ECO:0007669"/>
    <property type="project" value="UniProtKB-KW"/>
</dbReference>
<evidence type="ECO:0000256" key="19">
    <source>
        <dbReference type="PIRSR" id="PIRSR038147-1"/>
    </source>
</evidence>
<dbReference type="GO" id="GO:0016787">
    <property type="term" value="F:hydrolase activity"/>
    <property type="evidence" value="ECO:0007669"/>
    <property type="project" value="UniProtKB-KW"/>
</dbReference>
<evidence type="ECO:0000256" key="4">
    <source>
        <dbReference type="ARBA" id="ARBA00012513"/>
    </source>
</evidence>
<evidence type="ECO:0000256" key="12">
    <source>
        <dbReference type="ARBA" id="ARBA00022777"/>
    </source>
</evidence>
<keyword evidence="9" id="KW-0808">Transferase</keyword>
<feature type="binding site" evidence="20">
    <location>
        <position position="154"/>
    </location>
    <ligand>
        <name>ATP</name>
        <dbReference type="ChEBI" id="CHEBI:30616"/>
    </ligand>
</feature>
<feature type="binding site" evidence="21">
    <location>
        <position position="217"/>
    </location>
    <ligand>
        <name>Mg(2+)</name>
        <dbReference type="ChEBI" id="CHEBI:18420"/>
    </ligand>
</feature>
<dbReference type="InterPro" id="IPR000687">
    <property type="entry name" value="RIO_kinase"/>
</dbReference>
<feature type="compositionally biased region" description="Basic and acidic residues" evidence="22">
    <location>
        <begin position="358"/>
        <end position="396"/>
    </location>
</feature>
<comment type="subcellular location">
    <subcellularLocation>
        <location evidence="2">Cytoplasm</location>
    </subcellularLocation>
</comment>
<dbReference type="GO" id="GO:0042254">
    <property type="term" value="P:ribosome biogenesis"/>
    <property type="evidence" value="ECO:0007669"/>
    <property type="project" value="UniProtKB-KW"/>
</dbReference>
<sequence>MVGMSKAVSNALKMQDKKLLKDSIRHKGREDRATSEQVLDPRTRLIIFKMLNRGVIDEIHGCISTGKEANVYHCDSAQGDRALKVFKTSILVFKDRDRYVTGEYRFRHGYCKSNPRKMVKVWAEKEMRNLKRLHAAGIPCPEPIQLRMHVLLMSFIGKGGWPAPRLKDAKISTKRYRECYYQCIEHMRTMYQVCKLVHADLSEYNILYLNKKLYIIDVSQSVEHDHPNATAFLKKDIENVNIFFKAKGVGVMSLRQLYDFITTDELGPGGVEGYLERVRKEIELAILNENEGKKADGEQKAKQEIEDQVFMQTELPRSLHGIEDIERHIDAIQSMKHGSFTLFEENLRKLAIHTPSAAKDEGDGARKVEAGDDEESKSKAVDATEERKEDVDDQASRDGGGAGGEDEEGEGEWEGESTEVNSSDSKSRNTRFGVVGKLMSKEERRAHKKSIKDANRERRKKKMKKKDKRRHIKKTTTKSK</sequence>
<dbReference type="InterPro" id="IPR018935">
    <property type="entry name" value="RIO_kinase_CS"/>
</dbReference>
<comment type="catalytic activity">
    <reaction evidence="17">
        <text>L-seryl-[protein] + ATP = O-phospho-L-seryl-[protein] + ADP + H(+)</text>
        <dbReference type="Rhea" id="RHEA:17989"/>
        <dbReference type="Rhea" id="RHEA-COMP:9863"/>
        <dbReference type="Rhea" id="RHEA-COMP:11604"/>
        <dbReference type="ChEBI" id="CHEBI:15378"/>
        <dbReference type="ChEBI" id="CHEBI:29999"/>
        <dbReference type="ChEBI" id="CHEBI:30616"/>
        <dbReference type="ChEBI" id="CHEBI:83421"/>
        <dbReference type="ChEBI" id="CHEBI:456216"/>
        <dbReference type="EC" id="2.7.11.1"/>
    </reaction>
</comment>
<comment type="catalytic activity">
    <reaction evidence="16">
        <text>L-threonyl-[protein] + ATP = O-phospho-L-threonyl-[protein] + ADP + H(+)</text>
        <dbReference type="Rhea" id="RHEA:46608"/>
        <dbReference type="Rhea" id="RHEA-COMP:11060"/>
        <dbReference type="Rhea" id="RHEA-COMP:11605"/>
        <dbReference type="ChEBI" id="CHEBI:15378"/>
        <dbReference type="ChEBI" id="CHEBI:30013"/>
        <dbReference type="ChEBI" id="CHEBI:30616"/>
        <dbReference type="ChEBI" id="CHEBI:61977"/>
        <dbReference type="ChEBI" id="CHEBI:456216"/>
        <dbReference type="EC" id="2.7.11.1"/>
    </reaction>
</comment>
<proteinExistence type="inferred from homology"/>
<evidence type="ECO:0000259" key="23">
    <source>
        <dbReference type="SMART" id="SM00090"/>
    </source>
</evidence>
<keyword evidence="8" id="KW-0723">Serine/threonine-protein kinase</keyword>
<dbReference type="GO" id="GO:0005737">
    <property type="term" value="C:cytoplasm"/>
    <property type="evidence" value="ECO:0007669"/>
    <property type="project" value="UniProtKB-SubCell"/>
</dbReference>
<evidence type="ECO:0000256" key="11">
    <source>
        <dbReference type="ARBA" id="ARBA00022741"/>
    </source>
</evidence>
<evidence type="ECO:0000256" key="21">
    <source>
        <dbReference type="PIRSR" id="PIRSR038147-3"/>
    </source>
</evidence>
<dbReference type="InterPro" id="IPR017407">
    <property type="entry name" value="Ser/Thr_kinase_Rio1"/>
</dbReference>
<dbReference type="EMBL" id="HBIV01045073">
    <property type="protein sequence ID" value="CAE0679832.1"/>
    <property type="molecule type" value="Transcribed_RNA"/>
</dbReference>
<dbReference type="Gene3D" id="3.30.200.20">
    <property type="entry name" value="Phosphorylase Kinase, domain 1"/>
    <property type="match status" value="1"/>
</dbReference>
<evidence type="ECO:0000313" key="24">
    <source>
        <dbReference type="EMBL" id="CAE0679832.1"/>
    </source>
</evidence>
<evidence type="ECO:0000256" key="13">
    <source>
        <dbReference type="ARBA" id="ARBA00022801"/>
    </source>
</evidence>
<reference evidence="24" key="1">
    <citation type="submission" date="2021-01" db="EMBL/GenBank/DDBJ databases">
        <authorList>
            <person name="Corre E."/>
            <person name="Pelletier E."/>
            <person name="Niang G."/>
            <person name="Scheremetjew M."/>
            <person name="Finn R."/>
            <person name="Kale V."/>
            <person name="Holt S."/>
            <person name="Cochrane G."/>
            <person name="Meng A."/>
            <person name="Brown T."/>
            <person name="Cohen L."/>
        </authorList>
    </citation>
    <scope>NUCLEOTIDE SEQUENCE</scope>
    <source>
        <strain evidence="24">CCCM811</strain>
    </source>
</reference>
<evidence type="ECO:0000256" key="17">
    <source>
        <dbReference type="ARBA" id="ARBA00048679"/>
    </source>
</evidence>
<feature type="binding site" evidence="20">
    <location>
        <position position="156"/>
    </location>
    <ligand>
        <name>ATP</name>
        <dbReference type="ChEBI" id="CHEBI:30616"/>
    </ligand>
</feature>
<dbReference type="GO" id="GO:0046872">
    <property type="term" value="F:metal ion binding"/>
    <property type="evidence" value="ECO:0007669"/>
    <property type="project" value="UniProtKB-KW"/>
</dbReference>
<keyword evidence="14 20" id="KW-0067">ATP-binding</keyword>
<keyword evidence="6" id="KW-0963">Cytoplasm</keyword>
<dbReference type="InterPro" id="IPR051272">
    <property type="entry name" value="RIO-type_Ser/Thr_kinase"/>
</dbReference>
<feature type="domain" description="RIO kinase" evidence="23">
    <location>
        <begin position="28"/>
        <end position="263"/>
    </location>
</feature>
<feature type="compositionally biased region" description="Basic residues" evidence="22">
    <location>
        <begin position="457"/>
        <end position="480"/>
    </location>
</feature>
<gene>
    <name evidence="24" type="ORF">LGLO00237_LOCUS31617</name>
</gene>
<accession>A0A7S3ZDD4</accession>
<feature type="compositionally biased region" description="Acidic residues" evidence="22">
    <location>
        <begin position="404"/>
        <end position="417"/>
    </location>
</feature>
<dbReference type="AlphaFoldDB" id="A0A7S3ZDD4"/>
<protein>
    <recommendedName>
        <fullName evidence="5">Serine/threonine-protein kinase RIO1</fullName>
        <ecNumber evidence="4">2.7.11.1</ecNumber>
    </recommendedName>
    <alternativeName>
        <fullName evidence="18">Serine/threonine-protein kinase rio1</fullName>
    </alternativeName>
</protein>